<evidence type="ECO:0000313" key="1">
    <source>
        <dbReference type="EMBL" id="KAJ8936428.1"/>
    </source>
</evidence>
<organism evidence="1 2">
    <name type="scientific">Molorchus minor</name>
    <dbReference type="NCBI Taxonomy" id="1323400"/>
    <lineage>
        <taxon>Eukaryota</taxon>
        <taxon>Metazoa</taxon>
        <taxon>Ecdysozoa</taxon>
        <taxon>Arthropoda</taxon>
        <taxon>Hexapoda</taxon>
        <taxon>Insecta</taxon>
        <taxon>Pterygota</taxon>
        <taxon>Neoptera</taxon>
        <taxon>Endopterygota</taxon>
        <taxon>Coleoptera</taxon>
        <taxon>Polyphaga</taxon>
        <taxon>Cucujiformia</taxon>
        <taxon>Chrysomeloidea</taxon>
        <taxon>Cerambycidae</taxon>
        <taxon>Lamiinae</taxon>
        <taxon>Monochamini</taxon>
        <taxon>Molorchus</taxon>
    </lineage>
</organism>
<evidence type="ECO:0000313" key="2">
    <source>
        <dbReference type="Proteomes" id="UP001162164"/>
    </source>
</evidence>
<sequence>MCGPGKTKNRAPRNHFESGLLGGKSSLFLGAITIRAWGVVTANPVHQLAPTLACRIFSYLIKTVPNNPFKGAVTPLRQR</sequence>
<dbReference type="Proteomes" id="UP001162164">
    <property type="component" value="Unassembled WGS sequence"/>
</dbReference>
<keyword evidence="2" id="KW-1185">Reference proteome</keyword>
<gene>
    <name evidence="1" type="ORF">NQ317_006329</name>
</gene>
<proteinExistence type="predicted"/>
<reference evidence="1" key="1">
    <citation type="journal article" date="2023" name="Insect Mol. Biol.">
        <title>Genome sequencing provides insights into the evolution of gene families encoding plant cell wall-degrading enzymes in longhorned beetles.</title>
        <authorList>
            <person name="Shin N.R."/>
            <person name="Okamura Y."/>
            <person name="Kirsch R."/>
            <person name="Pauchet Y."/>
        </authorList>
    </citation>
    <scope>NUCLEOTIDE SEQUENCE</scope>
    <source>
        <strain evidence="1">MMC_N1</strain>
    </source>
</reference>
<name>A0ABQ9IQ70_9CUCU</name>
<accession>A0ABQ9IQ70</accession>
<protein>
    <submittedName>
        <fullName evidence="1">Uncharacterized protein</fullName>
    </submittedName>
</protein>
<dbReference type="EMBL" id="JAPWTJ010005708">
    <property type="protein sequence ID" value="KAJ8936428.1"/>
    <property type="molecule type" value="Genomic_DNA"/>
</dbReference>
<comment type="caution">
    <text evidence="1">The sequence shown here is derived from an EMBL/GenBank/DDBJ whole genome shotgun (WGS) entry which is preliminary data.</text>
</comment>